<feature type="transmembrane region" description="Helical" evidence="13">
    <location>
        <begin position="135"/>
        <end position="155"/>
    </location>
</feature>
<evidence type="ECO:0000256" key="7">
    <source>
        <dbReference type="ARBA" id="ARBA00022989"/>
    </source>
</evidence>
<organism evidence="14 15">
    <name type="scientific">Melittangium boletus DSM 14713</name>
    <dbReference type="NCBI Taxonomy" id="1294270"/>
    <lineage>
        <taxon>Bacteria</taxon>
        <taxon>Pseudomonadati</taxon>
        <taxon>Myxococcota</taxon>
        <taxon>Myxococcia</taxon>
        <taxon>Myxococcales</taxon>
        <taxon>Cystobacterineae</taxon>
        <taxon>Archangiaceae</taxon>
        <taxon>Melittangium</taxon>
    </lineage>
</organism>
<comment type="catalytic activity">
    <reaction evidence="12">
        <text>RX + glutathione = an S-substituted glutathione + a halide anion + H(+)</text>
        <dbReference type="Rhea" id="RHEA:16437"/>
        <dbReference type="ChEBI" id="CHEBI:15378"/>
        <dbReference type="ChEBI" id="CHEBI:16042"/>
        <dbReference type="ChEBI" id="CHEBI:17792"/>
        <dbReference type="ChEBI" id="CHEBI:57925"/>
        <dbReference type="ChEBI" id="CHEBI:90779"/>
        <dbReference type="EC" id="2.5.1.18"/>
    </reaction>
    <physiologicalReaction direction="left-to-right" evidence="12">
        <dbReference type="Rhea" id="RHEA:16438"/>
    </physiologicalReaction>
</comment>
<accession>A0A250IKZ3</accession>
<evidence type="ECO:0000256" key="11">
    <source>
        <dbReference type="ARBA" id="ARBA00039397"/>
    </source>
</evidence>
<comment type="subcellular location">
    <subcellularLocation>
        <location evidence="2">Endoplasmic reticulum membrane</location>
        <topology evidence="2">Multi-pass membrane protein</topology>
    </subcellularLocation>
</comment>
<keyword evidence="6" id="KW-0256">Endoplasmic reticulum</keyword>
<keyword evidence="4" id="KW-0808">Transferase</keyword>
<comment type="subunit">
    <text evidence="10">Homotrimer; The trimer binds only one molecule of glutathione.</text>
</comment>
<evidence type="ECO:0000256" key="13">
    <source>
        <dbReference type="SAM" id="Phobius"/>
    </source>
</evidence>
<comment type="function">
    <text evidence="1">Conjugation of reduced glutathione to a wide number of exogenous and endogenous hydrophobic electrophiles.</text>
</comment>
<name>A0A250IKZ3_9BACT</name>
<dbReference type="AlphaFoldDB" id="A0A250IKZ3"/>
<evidence type="ECO:0000256" key="3">
    <source>
        <dbReference type="ARBA" id="ARBA00012452"/>
    </source>
</evidence>
<dbReference type="Pfam" id="PF01124">
    <property type="entry name" value="MAPEG"/>
    <property type="match status" value="1"/>
</dbReference>
<evidence type="ECO:0000313" key="14">
    <source>
        <dbReference type="EMBL" id="ATB31902.1"/>
    </source>
</evidence>
<dbReference type="OrthoDB" id="6365081at2"/>
<dbReference type="GO" id="GO:0016020">
    <property type="term" value="C:membrane"/>
    <property type="evidence" value="ECO:0007669"/>
    <property type="project" value="InterPro"/>
</dbReference>
<proteinExistence type="predicted"/>
<dbReference type="GO" id="GO:0004364">
    <property type="term" value="F:glutathione transferase activity"/>
    <property type="evidence" value="ECO:0007669"/>
    <property type="project" value="UniProtKB-EC"/>
</dbReference>
<dbReference type="EC" id="2.5.1.18" evidence="3"/>
<evidence type="ECO:0000256" key="12">
    <source>
        <dbReference type="ARBA" id="ARBA00049385"/>
    </source>
</evidence>
<dbReference type="InterPro" id="IPR001129">
    <property type="entry name" value="Membr-assoc_MAPEG"/>
</dbReference>
<evidence type="ECO:0000256" key="8">
    <source>
        <dbReference type="ARBA" id="ARBA00022990"/>
    </source>
</evidence>
<protein>
    <recommendedName>
        <fullName evidence="11">Microsomal glutathione S-transferase 1</fullName>
        <ecNumber evidence="3">2.5.1.18</ecNumber>
    </recommendedName>
</protein>
<evidence type="ECO:0000256" key="5">
    <source>
        <dbReference type="ARBA" id="ARBA00022692"/>
    </source>
</evidence>
<keyword evidence="15" id="KW-1185">Reference proteome</keyword>
<evidence type="ECO:0000256" key="2">
    <source>
        <dbReference type="ARBA" id="ARBA00004477"/>
    </source>
</evidence>
<gene>
    <name evidence="14" type="ORF">MEBOL_005374</name>
</gene>
<dbReference type="KEGG" id="mbd:MEBOL_005374"/>
<feature type="transmembrane region" description="Helical" evidence="13">
    <location>
        <begin position="88"/>
        <end position="115"/>
    </location>
</feature>
<sequence>MNGLPIDVTPTLLLALPGLRLYALCVIVLVIKMIAVGVYTVRVRGRLKVSTNPEDAARMGAQVTDVEPPEVARVLRAHRNDLENIPNFFALGLAAVLVGAPAIPLKVALIAFTAARVAFSIAYLRSLQPWRSVSFGVGLLSMLALMVMILLRILFS</sequence>
<dbReference type="Proteomes" id="UP000217289">
    <property type="component" value="Chromosome"/>
</dbReference>
<dbReference type="PANTHER" id="PTHR10689:SF6">
    <property type="entry name" value="MICROSOMAL GLUTATHIONE S-TRANSFERASE 1"/>
    <property type="match status" value="1"/>
</dbReference>
<feature type="transmembrane region" description="Helical" evidence="13">
    <location>
        <begin position="20"/>
        <end position="41"/>
    </location>
</feature>
<evidence type="ECO:0000256" key="10">
    <source>
        <dbReference type="ARBA" id="ARBA00038540"/>
    </source>
</evidence>
<keyword evidence="8" id="KW-0007">Acetylation</keyword>
<evidence type="ECO:0000256" key="4">
    <source>
        <dbReference type="ARBA" id="ARBA00022679"/>
    </source>
</evidence>
<evidence type="ECO:0000256" key="9">
    <source>
        <dbReference type="ARBA" id="ARBA00023136"/>
    </source>
</evidence>
<dbReference type="RefSeq" id="WP_095980173.1">
    <property type="nucleotide sequence ID" value="NZ_CP022163.1"/>
</dbReference>
<dbReference type="InterPro" id="IPR023352">
    <property type="entry name" value="MAPEG-like_dom_sf"/>
</dbReference>
<dbReference type="EMBL" id="CP022163">
    <property type="protein sequence ID" value="ATB31902.1"/>
    <property type="molecule type" value="Genomic_DNA"/>
</dbReference>
<reference evidence="14 15" key="1">
    <citation type="submission" date="2017-06" db="EMBL/GenBank/DDBJ databases">
        <authorList>
            <person name="Kim H.J."/>
            <person name="Triplett B.A."/>
        </authorList>
    </citation>
    <scope>NUCLEOTIDE SEQUENCE [LARGE SCALE GENOMIC DNA]</scope>
    <source>
        <strain evidence="14 15">DSM 14713</strain>
    </source>
</reference>
<dbReference type="PANTHER" id="PTHR10689">
    <property type="entry name" value="MICROSOMAL GLUTATHIONE S-TRANSFERASE 1"/>
    <property type="match status" value="1"/>
</dbReference>
<keyword evidence="5 13" id="KW-0812">Transmembrane</keyword>
<evidence type="ECO:0000256" key="1">
    <source>
        <dbReference type="ARBA" id="ARBA00003701"/>
    </source>
</evidence>
<dbReference type="SUPFAM" id="SSF161084">
    <property type="entry name" value="MAPEG domain-like"/>
    <property type="match status" value="1"/>
</dbReference>
<dbReference type="Gene3D" id="1.20.120.550">
    <property type="entry name" value="Membrane associated eicosanoid/glutathione metabolism-like domain"/>
    <property type="match status" value="1"/>
</dbReference>
<keyword evidence="9 13" id="KW-0472">Membrane</keyword>
<evidence type="ECO:0000256" key="6">
    <source>
        <dbReference type="ARBA" id="ARBA00022824"/>
    </source>
</evidence>
<keyword evidence="7 13" id="KW-1133">Transmembrane helix</keyword>
<dbReference type="InterPro" id="IPR040162">
    <property type="entry name" value="MGST1-like"/>
</dbReference>
<evidence type="ECO:0000313" key="15">
    <source>
        <dbReference type="Proteomes" id="UP000217289"/>
    </source>
</evidence>